<evidence type="ECO:0000256" key="1">
    <source>
        <dbReference type="ARBA" id="ARBA00022737"/>
    </source>
</evidence>
<accession>A0A2B7Z7T8</accession>
<gene>
    <name evidence="3" type="ORF">GX50_07824</name>
</gene>
<dbReference type="EMBL" id="PDND01000243">
    <property type="protein sequence ID" value="PGH29421.1"/>
    <property type="molecule type" value="Genomic_DNA"/>
</dbReference>
<dbReference type="InterPro" id="IPR056884">
    <property type="entry name" value="NPHP3-like_N"/>
</dbReference>
<evidence type="ECO:0000313" key="3">
    <source>
        <dbReference type="EMBL" id="PGH29421.1"/>
    </source>
</evidence>
<dbReference type="STRING" id="73230.A0A2B7Z7T8"/>
<dbReference type="VEuPathDB" id="FungiDB:EMCG_02958"/>
<evidence type="ECO:0000259" key="2">
    <source>
        <dbReference type="Pfam" id="PF24883"/>
    </source>
</evidence>
<dbReference type="AlphaFoldDB" id="A0A2B7Z7T8"/>
<dbReference type="Gene3D" id="3.40.50.300">
    <property type="entry name" value="P-loop containing nucleotide triphosphate hydrolases"/>
    <property type="match status" value="1"/>
</dbReference>
<feature type="domain" description="Nephrocystin 3-like N-terminal" evidence="2">
    <location>
        <begin position="198"/>
        <end position="349"/>
    </location>
</feature>
<comment type="caution">
    <text evidence="3">The sequence shown here is derived from an EMBL/GenBank/DDBJ whole genome shotgun (WGS) entry which is preliminary data.</text>
</comment>
<dbReference type="PANTHER" id="PTHR10039:SF15">
    <property type="entry name" value="NACHT DOMAIN-CONTAINING PROTEIN"/>
    <property type="match status" value="1"/>
</dbReference>
<organism evidence="3 4">
    <name type="scientific">[Emmonsia] crescens</name>
    <dbReference type="NCBI Taxonomy" id="73230"/>
    <lineage>
        <taxon>Eukaryota</taxon>
        <taxon>Fungi</taxon>
        <taxon>Dikarya</taxon>
        <taxon>Ascomycota</taxon>
        <taxon>Pezizomycotina</taxon>
        <taxon>Eurotiomycetes</taxon>
        <taxon>Eurotiomycetidae</taxon>
        <taxon>Onygenales</taxon>
        <taxon>Ajellomycetaceae</taxon>
        <taxon>Emergomyces</taxon>
    </lineage>
</organism>
<keyword evidence="1" id="KW-0677">Repeat</keyword>
<dbReference type="PANTHER" id="PTHR10039">
    <property type="entry name" value="AMELOGENIN"/>
    <property type="match status" value="1"/>
</dbReference>
<dbReference type="SUPFAM" id="SSF52540">
    <property type="entry name" value="P-loop containing nucleoside triphosphate hydrolases"/>
    <property type="match status" value="1"/>
</dbReference>
<proteinExistence type="predicted"/>
<sequence>MDILSTMSSKRPISSPKYVKNVIGAPSQKRKLLVALVQARGLLTTLVDLTKEVDDEGWSDTIQNLSVRTGPLSTFKELLEQIARKLGGVTAPGSNVSSAIKRLKWPFDQNSLKEMIISLEQLKSHFLLAIANDHVRLSMAIQQELREVHQKLTAVLIDRRAIYFLSREQKLIVNSLSLIDLSGELDGEKAMEMRTGVEWFLIHDSFRQWHKASPTPSTLFLRGDWGSGKTTICEVTRFYLKAWHQSDADVCVAHVTFKYPQARQLSVPAVLSNIVQQIVMELPYFMEHLADRRVVGGPLLLDDSIDLIRRARRDLKQFYLILDGLDKCAVEMRRDLIKHLHAIEPPLSILLTTLVTTAKPSDPFNDYARVDIGGAEMPADCFLERIKEMLENDPRIAGYLDHNPENIANAAKLIVKGNNGHWESMSGVLKFLAQAETRTTFEQLLHHQPSRQHILCMVLFDDVIQQSAERVALAKKTLRTVLAATGPVSISQLMSTSELSDLTSAQYLKEEKALDACLSSCKGWLYSIINEPGIAEPRGSFTHLIFREFLECHGELK</sequence>
<keyword evidence="4" id="KW-1185">Reference proteome</keyword>
<dbReference type="Proteomes" id="UP000226031">
    <property type="component" value="Unassembled WGS sequence"/>
</dbReference>
<reference evidence="3 4" key="1">
    <citation type="submission" date="2017-10" db="EMBL/GenBank/DDBJ databases">
        <title>Comparative genomics in systemic dimorphic fungi from Ajellomycetaceae.</title>
        <authorList>
            <person name="Munoz J.F."/>
            <person name="Mcewen J.G."/>
            <person name="Clay O.K."/>
            <person name="Cuomo C.A."/>
        </authorList>
    </citation>
    <scope>NUCLEOTIDE SEQUENCE [LARGE SCALE GENOMIC DNA]</scope>
    <source>
        <strain evidence="3 4">UAMH4076</strain>
    </source>
</reference>
<name>A0A2B7Z7T8_9EURO</name>
<protein>
    <recommendedName>
        <fullName evidence="2">Nephrocystin 3-like N-terminal domain-containing protein</fullName>
    </recommendedName>
</protein>
<dbReference type="Pfam" id="PF24883">
    <property type="entry name" value="NPHP3_N"/>
    <property type="match status" value="1"/>
</dbReference>
<dbReference type="InterPro" id="IPR027417">
    <property type="entry name" value="P-loop_NTPase"/>
</dbReference>
<evidence type="ECO:0000313" key="4">
    <source>
        <dbReference type="Proteomes" id="UP000226031"/>
    </source>
</evidence>
<dbReference type="VEuPathDB" id="FungiDB:EMCG_02957"/>